<dbReference type="SUPFAM" id="SSF81606">
    <property type="entry name" value="PP2C-like"/>
    <property type="match status" value="1"/>
</dbReference>
<proteinExistence type="predicted"/>
<dbReference type="PANTHER" id="PTHR35801">
    <property type="entry name" value="PHOSPHOSERINE PHOSPHATASE RSBX"/>
    <property type="match status" value="1"/>
</dbReference>
<feature type="domain" description="PPM-type phosphatase" evidence="1">
    <location>
        <begin position="148"/>
        <end position="339"/>
    </location>
</feature>
<reference evidence="3" key="1">
    <citation type="journal article" date="2019" name="Int. J. Syst. Evol. Microbiol.">
        <title>The Global Catalogue of Microorganisms (GCM) 10K type strain sequencing project: providing services to taxonomists for standard genome sequencing and annotation.</title>
        <authorList>
            <consortium name="The Broad Institute Genomics Platform"/>
            <consortium name="The Broad Institute Genome Sequencing Center for Infectious Disease"/>
            <person name="Wu L."/>
            <person name="Ma J."/>
        </authorList>
    </citation>
    <scope>NUCLEOTIDE SEQUENCE [LARGE SCALE GENOMIC DNA]</scope>
    <source>
        <strain evidence="3">JCM 9458</strain>
    </source>
</reference>
<evidence type="ECO:0000313" key="2">
    <source>
        <dbReference type="EMBL" id="GAA3384229.1"/>
    </source>
</evidence>
<keyword evidence="3" id="KW-1185">Reference proteome</keyword>
<dbReference type="InterPro" id="IPR036890">
    <property type="entry name" value="HATPase_C_sf"/>
</dbReference>
<dbReference type="InterPro" id="IPR001932">
    <property type="entry name" value="PPM-type_phosphatase-like_dom"/>
</dbReference>
<organism evidence="2 3">
    <name type="scientific">Cryptosporangium minutisporangium</name>
    <dbReference type="NCBI Taxonomy" id="113569"/>
    <lineage>
        <taxon>Bacteria</taxon>
        <taxon>Bacillati</taxon>
        <taxon>Actinomycetota</taxon>
        <taxon>Actinomycetes</taxon>
        <taxon>Cryptosporangiales</taxon>
        <taxon>Cryptosporangiaceae</taxon>
        <taxon>Cryptosporangium</taxon>
    </lineage>
</organism>
<gene>
    <name evidence="2" type="ORF">GCM10020369_13130</name>
</gene>
<protein>
    <submittedName>
        <fullName evidence="2">Anti-sigma regulatory factor</fullName>
    </submittedName>
</protein>
<comment type="caution">
    <text evidence="2">The sequence shown here is derived from an EMBL/GenBank/DDBJ whole genome shotgun (WGS) entry which is preliminary data.</text>
</comment>
<sequence>MGAVADESMVRNPHHRQVAVGDDTAVGEARRIARKLATDVGADELGGTRAELVATELATNLLRHADAGGWMLLRTVPPSRVEILAVDRGPGIRDPAAALAGRAPAPKGLGCGLASARRASCLLDLYTRVGSGTVVLGLVDVTDADASAEPRQCAGVSIGLSEACGDGWAAIEVDSRLAVAVVDGIGHGTPASAATDVVLDAFGQAPTELTTFTKRANEVARGTRGAVATVCVLDPDTDSLSCVAVGNVNGRVLAGTTEKGLITFSGSLGLAAQPPSAKIQTHDWPAEATLVLWTDGLRSRLDLAGYPGLFAHDPAVVAAVLHRDYGRGTDDATVVVARRPVATGNGPR</sequence>
<dbReference type="RefSeq" id="WP_345727074.1">
    <property type="nucleotide sequence ID" value="NZ_BAAAYN010000007.1"/>
</dbReference>
<evidence type="ECO:0000313" key="3">
    <source>
        <dbReference type="Proteomes" id="UP001501676"/>
    </source>
</evidence>
<dbReference type="Gene3D" id="3.30.565.10">
    <property type="entry name" value="Histidine kinase-like ATPase, C-terminal domain"/>
    <property type="match status" value="1"/>
</dbReference>
<dbReference type="PANTHER" id="PTHR35801:SF1">
    <property type="entry name" value="PHOSPHOSERINE PHOSPHATASE RSBX"/>
    <property type="match status" value="1"/>
</dbReference>
<dbReference type="Proteomes" id="UP001501676">
    <property type="component" value="Unassembled WGS sequence"/>
</dbReference>
<dbReference type="Pfam" id="PF13581">
    <property type="entry name" value="HATPase_c_2"/>
    <property type="match status" value="1"/>
</dbReference>
<dbReference type="EMBL" id="BAAAYN010000007">
    <property type="protein sequence ID" value="GAA3384229.1"/>
    <property type="molecule type" value="Genomic_DNA"/>
</dbReference>
<evidence type="ECO:0000259" key="1">
    <source>
        <dbReference type="SMART" id="SM00331"/>
    </source>
</evidence>
<dbReference type="InterPro" id="IPR039248">
    <property type="entry name" value="Ptase_RsbX"/>
</dbReference>
<dbReference type="InterPro" id="IPR003594">
    <property type="entry name" value="HATPase_dom"/>
</dbReference>
<dbReference type="Pfam" id="PF07228">
    <property type="entry name" value="SpoIIE"/>
    <property type="match status" value="1"/>
</dbReference>
<dbReference type="Gene3D" id="3.60.40.10">
    <property type="entry name" value="PPM-type phosphatase domain"/>
    <property type="match status" value="1"/>
</dbReference>
<dbReference type="InterPro" id="IPR036457">
    <property type="entry name" value="PPM-type-like_dom_sf"/>
</dbReference>
<dbReference type="SUPFAM" id="SSF55874">
    <property type="entry name" value="ATPase domain of HSP90 chaperone/DNA topoisomerase II/histidine kinase"/>
    <property type="match status" value="1"/>
</dbReference>
<accession>A0ABP6SSH3</accession>
<dbReference type="SMART" id="SM00331">
    <property type="entry name" value="PP2C_SIG"/>
    <property type="match status" value="1"/>
</dbReference>
<name>A0ABP6SSH3_9ACTN</name>